<evidence type="ECO:0000256" key="3">
    <source>
        <dbReference type="ARBA" id="ARBA00022679"/>
    </source>
</evidence>
<proteinExistence type="inferred from homology"/>
<reference evidence="8" key="1">
    <citation type="submission" date="2022-01" db="EMBL/GenBank/DDBJ databases">
        <authorList>
            <person name="King R."/>
        </authorList>
    </citation>
    <scope>NUCLEOTIDE SEQUENCE</scope>
</reference>
<accession>A0A9P0GCU8</accession>
<protein>
    <recommendedName>
        <fullName evidence="5">1-acyl-sn-glycerol-3-phosphate acyltransferase</fullName>
        <ecNumber evidence="5">2.3.1.51</ecNumber>
    </recommendedName>
</protein>
<feature type="transmembrane region" description="Helical" evidence="6">
    <location>
        <begin position="49"/>
        <end position="68"/>
    </location>
</feature>
<evidence type="ECO:0000313" key="8">
    <source>
        <dbReference type="EMBL" id="CAH1111019.1"/>
    </source>
</evidence>
<evidence type="ECO:0000256" key="2">
    <source>
        <dbReference type="ARBA" id="ARBA00008655"/>
    </source>
</evidence>
<evidence type="ECO:0000256" key="1">
    <source>
        <dbReference type="ARBA" id="ARBA00004728"/>
    </source>
</evidence>
<dbReference type="SMART" id="SM00563">
    <property type="entry name" value="PlsC"/>
    <property type="match status" value="1"/>
</dbReference>
<comment type="pathway">
    <text evidence="1">Phospholipid metabolism; CDP-diacylglycerol biosynthesis; CDP-diacylglycerol from sn-glycerol 3-phosphate: step 2/3.</text>
</comment>
<evidence type="ECO:0000256" key="4">
    <source>
        <dbReference type="ARBA" id="ARBA00023315"/>
    </source>
</evidence>
<keyword evidence="6" id="KW-1133">Transmembrane helix</keyword>
<dbReference type="GO" id="GO:0005783">
    <property type="term" value="C:endoplasmic reticulum"/>
    <property type="evidence" value="ECO:0007669"/>
    <property type="project" value="TreeGrafter"/>
</dbReference>
<comment type="similarity">
    <text evidence="2 5">Belongs to the 1-acyl-sn-glycerol-3-phosphate acyltransferase family.</text>
</comment>
<dbReference type="AlphaFoldDB" id="A0A9P0GCU8"/>
<keyword evidence="5" id="KW-0444">Lipid biosynthesis</keyword>
<dbReference type="Proteomes" id="UP001153636">
    <property type="component" value="Chromosome 5"/>
</dbReference>
<keyword evidence="4 5" id="KW-0012">Acyltransferase</keyword>
<dbReference type="PANTHER" id="PTHR10434">
    <property type="entry name" value="1-ACYL-SN-GLYCEROL-3-PHOSPHATE ACYLTRANSFERASE"/>
    <property type="match status" value="1"/>
</dbReference>
<comment type="domain">
    <text evidence="5">The HXXXXD motif is essential for acyltransferase activity and may constitute the binding site for the phosphate moiety of the glycerol-3-phosphate.</text>
</comment>
<name>A0A9P0GCU8_9CUCU</name>
<keyword evidence="9" id="KW-1185">Reference proteome</keyword>
<evidence type="ECO:0000256" key="6">
    <source>
        <dbReference type="SAM" id="Phobius"/>
    </source>
</evidence>
<keyword evidence="5" id="KW-0594">Phospholipid biosynthesis</keyword>
<dbReference type="OrthoDB" id="202234at2759"/>
<keyword evidence="5" id="KW-0443">Lipid metabolism</keyword>
<dbReference type="EMBL" id="OV651817">
    <property type="protein sequence ID" value="CAH1111019.1"/>
    <property type="molecule type" value="Genomic_DNA"/>
</dbReference>
<evidence type="ECO:0000313" key="9">
    <source>
        <dbReference type="Proteomes" id="UP001153636"/>
    </source>
</evidence>
<keyword evidence="6" id="KW-0812">Transmembrane</keyword>
<evidence type="ECO:0000259" key="7">
    <source>
        <dbReference type="SMART" id="SM00563"/>
    </source>
</evidence>
<dbReference type="SUPFAM" id="SSF69593">
    <property type="entry name" value="Glycerol-3-phosphate (1)-acyltransferase"/>
    <property type="match status" value="1"/>
</dbReference>
<dbReference type="GO" id="GO:0016020">
    <property type="term" value="C:membrane"/>
    <property type="evidence" value="ECO:0007669"/>
    <property type="project" value="InterPro"/>
</dbReference>
<comment type="catalytic activity">
    <reaction evidence="5">
        <text>a 1-acyl-sn-glycero-3-phosphate + an acyl-CoA = a 1,2-diacyl-sn-glycero-3-phosphate + CoA</text>
        <dbReference type="Rhea" id="RHEA:19709"/>
        <dbReference type="ChEBI" id="CHEBI:57287"/>
        <dbReference type="ChEBI" id="CHEBI:57970"/>
        <dbReference type="ChEBI" id="CHEBI:58342"/>
        <dbReference type="ChEBI" id="CHEBI:58608"/>
        <dbReference type="EC" id="2.3.1.51"/>
    </reaction>
</comment>
<keyword evidence="5" id="KW-1208">Phospholipid metabolism</keyword>
<dbReference type="CDD" id="cd07989">
    <property type="entry name" value="LPLAT_AGPAT-like"/>
    <property type="match status" value="1"/>
</dbReference>
<dbReference type="GO" id="GO:0006654">
    <property type="term" value="P:phosphatidic acid biosynthetic process"/>
    <property type="evidence" value="ECO:0007669"/>
    <property type="project" value="TreeGrafter"/>
</dbReference>
<dbReference type="EC" id="2.3.1.51" evidence="5"/>
<feature type="domain" description="Phospholipid/glycerol acyltransferase" evidence="7">
    <location>
        <begin position="108"/>
        <end position="225"/>
    </location>
</feature>
<dbReference type="GO" id="GO:0003841">
    <property type="term" value="F:1-acylglycerol-3-phosphate O-acyltransferase activity"/>
    <property type="evidence" value="ECO:0007669"/>
    <property type="project" value="UniProtKB-UniRule"/>
</dbReference>
<dbReference type="InterPro" id="IPR004552">
    <property type="entry name" value="AGP_acyltrans"/>
</dbReference>
<evidence type="ECO:0000256" key="5">
    <source>
        <dbReference type="RuleBase" id="RU361267"/>
    </source>
</evidence>
<organism evidence="8 9">
    <name type="scientific">Psylliodes chrysocephalus</name>
    <dbReference type="NCBI Taxonomy" id="3402493"/>
    <lineage>
        <taxon>Eukaryota</taxon>
        <taxon>Metazoa</taxon>
        <taxon>Ecdysozoa</taxon>
        <taxon>Arthropoda</taxon>
        <taxon>Hexapoda</taxon>
        <taxon>Insecta</taxon>
        <taxon>Pterygota</taxon>
        <taxon>Neoptera</taxon>
        <taxon>Endopterygota</taxon>
        <taxon>Coleoptera</taxon>
        <taxon>Polyphaga</taxon>
        <taxon>Cucujiformia</taxon>
        <taxon>Chrysomeloidea</taxon>
        <taxon>Chrysomelidae</taxon>
        <taxon>Galerucinae</taxon>
        <taxon>Alticini</taxon>
        <taxon>Psylliodes</taxon>
    </lineage>
</organism>
<keyword evidence="6" id="KW-0472">Membrane</keyword>
<dbReference type="Pfam" id="PF01553">
    <property type="entry name" value="Acyltransferase"/>
    <property type="match status" value="1"/>
</dbReference>
<feature type="transmembrane region" description="Helical" evidence="6">
    <location>
        <begin position="20"/>
        <end position="37"/>
    </location>
</feature>
<gene>
    <name evidence="8" type="ORF">PSYICH_LOCUS11155</name>
</gene>
<dbReference type="NCBIfam" id="TIGR00530">
    <property type="entry name" value="AGP_acyltrn"/>
    <property type="match status" value="1"/>
</dbReference>
<sequence>MLKTRLVDTFKEMVPTNNYGMVPYWIPVVGIIGVIIWKISSLARRWIKFAIFTLVCFATSLLIPIWIFRPRDTRNPLIPSMYFRALGRLFGMEFSIEGQENIVRNSGSVVLINHQSILDLIVLSHLWPALPKCTVISKKEMLYYQPIGLSFWLCGVIFINRTKPSEAQSTVNKTGEIIRKRKARVLMFPEGTRNSSSKLLPFKKGAFHLAVASQCPIQPIAVSRFTFLENNKFERGKIKIRILPAIPTEGCTTGDVTRLSEETYKILSEHVDQISNPTNS</sequence>
<dbReference type="InterPro" id="IPR002123">
    <property type="entry name" value="Plipid/glycerol_acylTrfase"/>
</dbReference>
<keyword evidence="3 5" id="KW-0808">Transferase</keyword>
<dbReference type="PANTHER" id="PTHR10434:SF11">
    <property type="entry name" value="1-ACYL-SN-GLYCEROL-3-PHOSPHATE ACYLTRANSFERASE"/>
    <property type="match status" value="1"/>
</dbReference>